<feature type="chain" id="PRO_5016925578" evidence="1">
    <location>
        <begin position="23"/>
        <end position="310"/>
    </location>
</feature>
<dbReference type="OrthoDB" id="9776669at2"/>
<keyword evidence="1" id="KW-0732">Signal</keyword>
<evidence type="ECO:0000256" key="1">
    <source>
        <dbReference type="SAM" id="SignalP"/>
    </source>
</evidence>
<proteinExistence type="predicted"/>
<dbReference type="PANTHER" id="PTHR42941">
    <property type="entry name" value="SLL1037 PROTEIN"/>
    <property type="match status" value="1"/>
</dbReference>
<reference evidence="2 3" key="1">
    <citation type="journal article" date="2017" name="Elife">
        <title>Extensive horizontal gene transfer in cheese-associated bacteria.</title>
        <authorList>
            <person name="Bonham K.S."/>
            <person name="Wolfe B.E."/>
            <person name="Dutton R.J."/>
        </authorList>
    </citation>
    <scope>NUCLEOTIDE SEQUENCE [LARGE SCALE GENOMIC DNA]</scope>
    <source>
        <strain evidence="2 3">JB196</strain>
    </source>
</reference>
<sequence>MKKFAKQTLVALSLAISIPAFAASYTIGTGSQSGTYYPLGGILAKIWSENIDDFDMRAEVTAASVENTIKVATNKQLVGIAQGNVVLQANEGTKPFPRKMDVAVLFALYPNAVQFMVPADSDIHSVADLKGKRISLGAPGSGTRVSAVNILNTLGVKESDIESQSLNYTATTNALANGQIDAGVIVGSLGVGAITELALTRKIRILSFSADDMAKIIKANPSYQSLKAPAETYKNVPAFTTPAVWNVLVVNKNMNEHMAYEMTKVAFDHMAKIRQVVGVTKFTTLENMNKLSGMGLHPGSQKYLDEQMKK</sequence>
<dbReference type="Proteomes" id="UP000252479">
    <property type="component" value="Unassembled WGS sequence"/>
</dbReference>
<name>A0A368LLK4_9VIBR</name>
<organism evidence="2 3">
    <name type="scientific">Vibrio casei</name>
    <dbReference type="NCBI Taxonomy" id="673372"/>
    <lineage>
        <taxon>Bacteria</taxon>
        <taxon>Pseudomonadati</taxon>
        <taxon>Pseudomonadota</taxon>
        <taxon>Gammaproteobacteria</taxon>
        <taxon>Vibrionales</taxon>
        <taxon>Vibrionaceae</taxon>
        <taxon>Vibrio</taxon>
    </lineage>
</organism>
<evidence type="ECO:0000313" key="2">
    <source>
        <dbReference type="EMBL" id="RCS72701.1"/>
    </source>
</evidence>
<dbReference type="EMBL" id="QPGL01000001">
    <property type="protein sequence ID" value="RCS72701.1"/>
    <property type="molecule type" value="Genomic_DNA"/>
</dbReference>
<feature type="signal peptide" evidence="1">
    <location>
        <begin position="1"/>
        <end position="22"/>
    </location>
</feature>
<gene>
    <name evidence="2" type="ORF">CIK83_03210</name>
</gene>
<dbReference type="AlphaFoldDB" id="A0A368LLK4"/>
<evidence type="ECO:0000313" key="3">
    <source>
        <dbReference type="Proteomes" id="UP000252479"/>
    </source>
</evidence>
<keyword evidence="3" id="KW-1185">Reference proteome</keyword>
<dbReference type="RefSeq" id="WP_086959516.1">
    <property type="nucleotide sequence ID" value="NZ_AP018680.1"/>
</dbReference>
<dbReference type="Pfam" id="PF16868">
    <property type="entry name" value="NMT1_3"/>
    <property type="match status" value="1"/>
</dbReference>
<protein>
    <submittedName>
        <fullName evidence="2">TRAP transporter substrate-binding protein</fullName>
    </submittedName>
</protein>
<dbReference type="Gene3D" id="3.40.190.10">
    <property type="entry name" value="Periplasmic binding protein-like II"/>
    <property type="match status" value="2"/>
</dbReference>
<dbReference type="SUPFAM" id="SSF53850">
    <property type="entry name" value="Periplasmic binding protein-like II"/>
    <property type="match status" value="1"/>
</dbReference>
<comment type="caution">
    <text evidence="2">The sequence shown here is derived from an EMBL/GenBank/DDBJ whole genome shotgun (WGS) entry which is preliminary data.</text>
</comment>
<accession>A0A368LLK4</accession>
<dbReference type="NCBIfam" id="TIGR02122">
    <property type="entry name" value="TRAP_TAXI"/>
    <property type="match status" value="1"/>
</dbReference>
<dbReference type="PANTHER" id="PTHR42941:SF1">
    <property type="entry name" value="SLL1037 PROTEIN"/>
    <property type="match status" value="1"/>
</dbReference>
<dbReference type="InterPro" id="IPR011852">
    <property type="entry name" value="TRAP_TAXI"/>
</dbReference>
<dbReference type="GeneID" id="303187908"/>